<protein>
    <submittedName>
        <fullName evidence="1">Uncharacterized protein</fullName>
    </submittedName>
</protein>
<dbReference type="HOGENOM" id="CLU_2992468_0_0_9"/>
<name>A0A0E4HCU5_9BACL</name>
<sequence length="57" mass="6432">MLNVKKAPPRPKGRDDARDTTLILYLMHIRKGCVISTISVPRSMLAARVRDNVRQTA</sequence>
<evidence type="ECO:0000313" key="2">
    <source>
        <dbReference type="Proteomes" id="UP000033163"/>
    </source>
</evidence>
<dbReference type="PATRIC" id="fig|1073571.4.peg.5486"/>
<gene>
    <name evidence="1" type="ORF">PRIO_5111</name>
</gene>
<dbReference type="EMBL" id="LN831776">
    <property type="protein sequence ID" value="CQR57510.1"/>
    <property type="molecule type" value="Genomic_DNA"/>
</dbReference>
<evidence type="ECO:0000313" key="1">
    <source>
        <dbReference type="EMBL" id="CQR57510.1"/>
    </source>
</evidence>
<dbReference type="Proteomes" id="UP000033163">
    <property type="component" value="Chromosome I"/>
</dbReference>
<dbReference type="AlphaFoldDB" id="A0A0E4HCU5"/>
<accession>A0A0E4HCU5</accession>
<proteinExistence type="predicted"/>
<organism evidence="1 2">
    <name type="scientific">Paenibacillus riograndensis SBR5</name>
    <dbReference type="NCBI Taxonomy" id="1073571"/>
    <lineage>
        <taxon>Bacteria</taxon>
        <taxon>Bacillati</taxon>
        <taxon>Bacillota</taxon>
        <taxon>Bacilli</taxon>
        <taxon>Bacillales</taxon>
        <taxon>Paenibacillaceae</taxon>
        <taxon>Paenibacillus</taxon>
        <taxon>Paenibacillus sonchi group</taxon>
    </lineage>
</organism>
<dbReference type="KEGG" id="pri:PRIO_5111"/>
<reference evidence="2" key="1">
    <citation type="submission" date="2015-03" db="EMBL/GenBank/DDBJ databases">
        <authorList>
            <person name="Wibberg D."/>
        </authorList>
    </citation>
    <scope>NUCLEOTIDE SEQUENCE [LARGE SCALE GENOMIC DNA]</scope>
</reference>